<reference evidence="1 2" key="1">
    <citation type="submission" date="2015-10" db="EMBL/GenBank/DDBJ databases">
        <authorList>
            <person name="Gilbert D.G."/>
        </authorList>
    </citation>
    <scope>NUCLEOTIDE SEQUENCE [LARGE SCALE GENOMIC DNA]</scope>
    <source>
        <strain evidence="2">HZ-22</strain>
    </source>
</reference>
<evidence type="ECO:0000313" key="1">
    <source>
        <dbReference type="EMBL" id="ALJ05184.1"/>
    </source>
</evidence>
<proteinExistence type="predicted"/>
<dbReference type="KEGG" id="ahz:APS56_08630"/>
<accession>A0A0P0CG84</accession>
<sequence>MSSEAEWNKKQQTMKTLEQIQKILETNKNESGVYDTEAIDRELMSYTIISTQKELFDIAKLFSDYREKIFNY</sequence>
<dbReference type="EMBL" id="CP012898">
    <property type="protein sequence ID" value="ALJ05184.1"/>
    <property type="molecule type" value="Genomic_DNA"/>
</dbReference>
<dbReference type="AlphaFoldDB" id="A0A0P0CG84"/>
<dbReference type="STRING" id="1736674.APS56_08630"/>
<dbReference type="Proteomes" id="UP000057981">
    <property type="component" value="Chromosome"/>
</dbReference>
<evidence type="ECO:0000313" key="2">
    <source>
        <dbReference type="Proteomes" id="UP000057981"/>
    </source>
</evidence>
<name>A0A0P0CG84_9FLAO</name>
<protein>
    <submittedName>
        <fullName evidence="1">Uncharacterized protein</fullName>
    </submittedName>
</protein>
<organism evidence="1 2">
    <name type="scientific">Pseudalgibacter alginicilyticus</name>
    <dbReference type="NCBI Taxonomy" id="1736674"/>
    <lineage>
        <taxon>Bacteria</taxon>
        <taxon>Pseudomonadati</taxon>
        <taxon>Bacteroidota</taxon>
        <taxon>Flavobacteriia</taxon>
        <taxon>Flavobacteriales</taxon>
        <taxon>Flavobacteriaceae</taxon>
        <taxon>Pseudalgibacter</taxon>
    </lineage>
</organism>
<keyword evidence="2" id="KW-1185">Reference proteome</keyword>
<gene>
    <name evidence="1" type="ORF">APS56_08630</name>
</gene>